<comment type="caution">
    <text evidence="1">The sequence shown here is derived from an EMBL/GenBank/DDBJ whole genome shotgun (WGS) entry which is preliminary data.</text>
</comment>
<proteinExistence type="predicted"/>
<sequence>MPVATATMVNSSSSLVRSPSAVDVIKNHSLAHGTPSKGSKVKQSRALDKVYHRAARAFLNRNVALTHELLETGFKSLEGAGLNTTYLWKWDILRITFDTMRYTSPPSSSASHIPFMSEILSKPPQSFVEDMYTRSLNLFQQSENNATAALPAQVLSTLVYSSLKVDAPDIGRRMIEDWLASRGDTTDLSLSWTSTSTSLTENSMSDGYDADGSVNGDSPVDVGSVKGSDGYAQILELYCLQVLPKLGQWEYAMEFLEYESELELEAGDASCYLFCYNLTRSLQSLYAQAIASRLPSTSNSRFSSSASLTPPASATQRAFSPAPSTSSSSSSLSTTSTHTIVAATPRARMSLQGISASSNGIFDDNSRSDGTITPRQKTNAGPRRGQTDTSKEKQRVETPLASSSTPPSINAHPLNPNALTPLSLPKTHLNSLPHRQNLSTFALMKASIGPLINRIIGASSANKIASLCVVFMVVPVLSLLVRMLRRRARIPISSGPSAGTASVELVRHRLQTVNDRSSVVIALGKILAKAWWEIIRVVVDTVKMGGSGLV</sequence>
<dbReference type="Proteomes" id="UP001163835">
    <property type="component" value="Unassembled WGS sequence"/>
</dbReference>
<organism evidence="1 2">
    <name type="scientific">Lentinula aff. lateritia</name>
    <dbReference type="NCBI Taxonomy" id="2804960"/>
    <lineage>
        <taxon>Eukaryota</taxon>
        <taxon>Fungi</taxon>
        <taxon>Dikarya</taxon>
        <taxon>Basidiomycota</taxon>
        <taxon>Agaricomycotina</taxon>
        <taxon>Agaricomycetes</taxon>
        <taxon>Agaricomycetidae</taxon>
        <taxon>Agaricales</taxon>
        <taxon>Marasmiineae</taxon>
        <taxon>Omphalotaceae</taxon>
        <taxon>Lentinula</taxon>
    </lineage>
</organism>
<evidence type="ECO:0000313" key="2">
    <source>
        <dbReference type="Proteomes" id="UP001163835"/>
    </source>
</evidence>
<name>A0ACC1TNY9_9AGAR</name>
<reference evidence="1" key="1">
    <citation type="submission" date="2022-09" db="EMBL/GenBank/DDBJ databases">
        <title>A Global Phylogenomic Analysis of the Shiitake Genus Lentinula.</title>
        <authorList>
            <consortium name="DOE Joint Genome Institute"/>
            <person name="Sierra-Patev S."/>
            <person name="Min B."/>
            <person name="Naranjo-Ortiz M."/>
            <person name="Looney B."/>
            <person name="Konkel Z."/>
            <person name="Slot J.C."/>
            <person name="Sakamoto Y."/>
            <person name="Steenwyk J.L."/>
            <person name="Rokas A."/>
            <person name="Carro J."/>
            <person name="Camarero S."/>
            <person name="Ferreira P."/>
            <person name="Molpeceres G."/>
            <person name="Ruiz-Duenas F.J."/>
            <person name="Serrano A."/>
            <person name="Henrissat B."/>
            <person name="Drula E."/>
            <person name="Hughes K.W."/>
            <person name="Mata J.L."/>
            <person name="Ishikawa N.K."/>
            <person name="Vargas-Isla R."/>
            <person name="Ushijima S."/>
            <person name="Smith C.A."/>
            <person name="Ahrendt S."/>
            <person name="Andreopoulos W."/>
            <person name="He G."/>
            <person name="Labutti K."/>
            <person name="Lipzen A."/>
            <person name="Ng V."/>
            <person name="Riley R."/>
            <person name="Sandor L."/>
            <person name="Barry K."/>
            <person name="Martinez A.T."/>
            <person name="Xiao Y."/>
            <person name="Gibbons J.G."/>
            <person name="Terashima K."/>
            <person name="Grigoriev I.V."/>
            <person name="Hibbett D.S."/>
        </authorList>
    </citation>
    <scope>NUCLEOTIDE SEQUENCE</scope>
    <source>
        <strain evidence="1">TMI1499</strain>
    </source>
</reference>
<accession>A0ACC1TNY9</accession>
<dbReference type="EMBL" id="MU795440">
    <property type="protein sequence ID" value="KAJ3806332.1"/>
    <property type="molecule type" value="Genomic_DNA"/>
</dbReference>
<protein>
    <submittedName>
        <fullName evidence="1">Uncharacterized protein</fullName>
    </submittedName>
</protein>
<keyword evidence="2" id="KW-1185">Reference proteome</keyword>
<gene>
    <name evidence="1" type="ORF">F5876DRAFT_80797</name>
</gene>
<evidence type="ECO:0000313" key="1">
    <source>
        <dbReference type="EMBL" id="KAJ3806332.1"/>
    </source>
</evidence>